<evidence type="ECO:0000256" key="1">
    <source>
        <dbReference type="ARBA" id="ARBA00009477"/>
    </source>
</evidence>
<dbReference type="Pfam" id="PF25881">
    <property type="entry name" value="HH_YBHG"/>
    <property type="match status" value="1"/>
</dbReference>
<feature type="coiled-coil region" evidence="2">
    <location>
        <begin position="122"/>
        <end position="149"/>
    </location>
</feature>
<protein>
    <recommendedName>
        <fullName evidence="3">YbhG-like alpha-helical hairpin domain-containing protein</fullName>
    </recommendedName>
</protein>
<keyword evidence="2" id="KW-0175">Coiled coil</keyword>
<dbReference type="AlphaFoldDB" id="G5J381"/>
<dbReference type="Gene3D" id="2.40.420.20">
    <property type="match status" value="1"/>
</dbReference>
<name>G5J381_CROWT</name>
<accession>G5J381</accession>
<dbReference type="PATRIC" id="fig|423471.3.peg.1833"/>
<evidence type="ECO:0000259" key="3">
    <source>
        <dbReference type="Pfam" id="PF25881"/>
    </source>
</evidence>
<gene>
    <name evidence="4" type="ORF">CWATWH0003_1959</name>
</gene>
<reference evidence="4 5" key="1">
    <citation type="journal article" date="2011" name="Front. Microbiol.">
        <title>Two Strains of Crocosphaera watsonii with Highly Conserved Genomes are Distinguished by Strain-Specific Features.</title>
        <authorList>
            <person name="Bench S.R."/>
            <person name="Ilikchyan I.N."/>
            <person name="Tripp H.J."/>
            <person name="Zehr J.P."/>
        </authorList>
    </citation>
    <scope>NUCLEOTIDE SEQUENCE [LARGE SCALE GENOMIC DNA]</scope>
    <source>
        <strain evidence="4 5">WH 0003</strain>
    </source>
</reference>
<dbReference type="InterPro" id="IPR059052">
    <property type="entry name" value="HH_YbhG-like"/>
</dbReference>
<sequence>MGGGLILVGFMVGSQYRPQEETQVKTPYATSPNVLRVKTLKITPISRYSTQRTYIGETATMRESSLGFERGGKVVQVYIEEGDRVTKGQIIAKLDTSDLETQKFDLEAQQSQQLAVLAELTAGERKERIDAARAKVQQLQERLSLEVAKRERREYLYQEGAISLEQLDEVSFNSNVLAAQLAEAQSLLDELLAGTRIEQIDKQKAVIKQMDAKIEQINLDITKSNLKSPYSGTIAQQLIDEGTVVSIGESIVKLVEDGKLEVRIGIPVDKISTIRRKSQYSVLINNKQYGAKLSAILPEVDAATRTQTIILNLESSAGFRVPQGAIARLNVNETIAQSGFWLPTTALIKGDRGLWSCYVVIEGENGTQIVEKRDIEILYTESSRILVRGTINPGDRVITQGTQRVVPGQIVISE</sequence>
<dbReference type="SUPFAM" id="SSF111369">
    <property type="entry name" value="HlyD-like secretion proteins"/>
    <property type="match status" value="1"/>
</dbReference>
<comment type="similarity">
    <text evidence="1">Belongs to the membrane fusion protein (MFP) (TC 8.A.1) family.</text>
</comment>
<evidence type="ECO:0000313" key="5">
    <source>
        <dbReference type="Proteomes" id="UP000003477"/>
    </source>
</evidence>
<dbReference type="PANTHER" id="PTHR30469">
    <property type="entry name" value="MULTIDRUG RESISTANCE PROTEIN MDTA"/>
    <property type="match status" value="1"/>
</dbReference>
<feature type="domain" description="YbhG-like alpha-helical hairpin" evidence="3">
    <location>
        <begin position="94"/>
        <end position="221"/>
    </location>
</feature>
<organism evidence="4 5">
    <name type="scientific">Crocosphaera watsonii WH 0003</name>
    <dbReference type="NCBI Taxonomy" id="423471"/>
    <lineage>
        <taxon>Bacteria</taxon>
        <taxon>Bacillati</taxon>
        <taxon>Cyanobacteriota</taxon>
        <taxon>Cyanophyceae</taxon>
        <taxon>Oscillatoriophycideae</taxon>
        <taxon>Chroococcales</taxon>
        <taxon>Aphanothecaceae</taxon>
        <taxon>Crocosphaera</taxon>
    </lineage>
</organism>
<comment type="caution">
    <text evidence="4">The sequence shown here is derived from an EMBL/GenBank/DDBJ whole genome shotgun (WGS) entry which is preliminary data.</text>
</comment>
<dbReference type="EMBL" id="AESD01000302">
    <property type="protein sequence ID" value="EHJ13353.1"/>
    <property type="molecule type" value="Genomic_DNA"/>
</dbReference>
<dbReference type="Gene3D" id="2.40.50.100">
    <property type="match status" value="1"/>
</dbReference>
<dbReference type="GO" id="GO:0015562">
    <property type="term" value="F:efflux transmembrane transporter activity"/>
    <property type="evidence" value="ECO:0007669"/>
    <property type="project" value="TreeGrafter"/>
</dbReference>
<dbReference type="GO" id="GO:1990281">
    <property type="term" value="C:efflux pump complex"/>
    <property type="evidence" value="ECO:0007669"/>
    <property type="project" value="TreeGrafter"/>
</dbReference>
<dbReference type="InterPro" id="IPR006143">
    <property type="entry name" value="RND_pump_MFP"/>
</dbReference>
<evidence type="ECO:0000313" key="4">
    <source>
        <dbReference type="EMBL" id="EHJ13353.1"/>
    </source>
</evidence>
<dbReference type="Proteomes" id="UP000003477">
    <property type="component" value="Unassembled WGS sequence"/>
</dbReference>
<dbReference type="NCBIfam" id="TIGR01730">
    <property type="entry name" value="RND_mfp"/>
    <property type="match status" value="1"/>
</dbReference>
<proteinExistence type="inferred from homology"/>
<evidence type="ECO:0000256" key="2">
    <source>
        <dbReference type="SAM" id="Coils"/>
    </source>
</evidence>